<organism evidence="2 3">
    <name type="scientific">Fusarium oxysporum</name>
    <name type="common">Fusarium vascular wilt</name>
    <dbReference type="NCBI Taxonomy" id="5507"/>
    <lineage>
        <taxon>Eukaryota</taxon>
        <taxon>Fungi</taxon>
        <taxon>Dikarya</taxon>
        <taxon>Ascomycota</taxon>
        <taxon>Pezizomycotina</taxon>
        <taxon>Sordariomycetes</taxon>
        <taxon>Hypocreomycetidae</taxon>
        <taxon>Hypocreales</taxon>
        <taxon>Nectriaceae</taxon>
        <taxon>Fusarium</taxon>
        <taxon>Fusarium oxysporum species complex</taxon>
    </lineage>
</organism>
<evidence type="ECO:0000313" key="3">
    <source>
        <dbReference type="Proteomes" id="UP000285084"/>
    </source>
</evidence>
<sequence>MEPLRSSAVPWPTSPDKTVSSSHTPFDLEPPSFLENLDLSEFPGFDFDFSCLEDIAEPENGNLVEEQDVPMTDVFQIADQTARVTYEPYFGFNDVQISADIHAPLSGLSEVDWHREHPEQNNLAPVSLGLVNNTIGDLPLDAALQFQAHHIPWGQNQFNQYCLHDHQAQNPGK</sequence>
<dbReference type="EMBL" id="MRCX01000043">
    <property type="protein sequence ID" value="RKK77693.1"/>
    <property type="molecule type" value="Genomic_DNA"/>
</dbReference>
<comment type="caution">
    <text evidence="2">The sequence shown here is derived from an EMBL/GenBank/DDBJ whole genome shotgun (WGS) entry which is preliminary data.</text>
</comment>
<feature type="region of interest" description="Disordered" evidence="1">
    <location>
        <begin position="1"/>
        <end position="26"/>
    </location>
</feature>
<reference evidence="2 3" key="1">
    <citation type="journal article" date="2018" name="Sci. Rep.">
        <title>Characterisation of pathogen-specific regions and novel effector candidates in Fusarium oxysporum f. sp. cepae.</title>
        <authorList>
            <person name="Armitage A.D."/>
            <person name="Taylor A."/>
            <person name="Sobczyk M.K."/>
            <person name="Baxter L."/>
            <person name="Greenfield B.P."/>
            <person name="Bates H.J."/>
            <person name="Wilson F."/>
            <person name="Jackson A.C."/>
            <person name="Ott S."/>
            <person name="Harrison R.J."/>
            <person name="Clarkson J.P."/>
        </authorList>
    </citation>
    <scope>NUCLEOTIDE SEQUENCE [LARGE SCALE GENOMIC DNA]</scope>
    <source>
        <strain evidence="2 3">Fo_A13</strain>
    </source>
</reference>
<dbReference type="Proteomes" id="UP000285084">
    <property type="component" value="Unassembled WGS sequence"/>
</dbReference>
<name>A0A420NBP8_FUSOX</name>
<evidence type="ECO:0000313" key="2">
    <source>
        <dbReference type="EMBL" id="RKK77693.1"/>
    </source>
</evidence>
<accession>A0A420NBP8</accession>
<feature type="compositionally biased region" description="Polar residues" evidence="1">
    <location>
        <begin position="15"/>
        <end position="24"/>
    </location>
</feature>
<gene>
    <name evidence="2" type="ORF">BFJ69_g5982</name>
</gene>
<evidence type="ECO:0000256" key="1">
    <source>
        <dbReference type="SAM" id="MobiDB-lite"/>
    </source>
</evidence>
<proteinExistence type="predicted"/>
<protein>
    <submittedName>
        <fullName evidence="2">Uncharacterized protein</fullName>
    </submittedName>
</protein>
<dbReference type="AlphaFoldDB" id="A0A420NBP8"/>